<name>A0A2N3G8B6_9ACTN</name>
<dbReference type="InterPro" id="IPR029063">
    <property type="entry name" value="SAM-dependent_MTases_sf"/>
</dbReference>
<dbReference type="SUPFAM" id="SSF53335">
    <property type="entry name" value="S-adenosyl-L-methionine-dependent methyltransferases"/>
    <property type="match status" value="1"/>
</dbReference>
<dbReference type="Pfam" id="PF07021">
    <property type="entry name" value="MetW"/>
    <property type="match status" value="1"/>
</dbReference>
<evidence type="ECO:0000313" key="2">
    <source>
        <dbReference type="EMBL" id="PKQ28955.1"/>
    </source>
</evidence>
<accession>A0A2N3G8B6</accession>
<dbReference type="InterPro" id="IPR010743">
    <property type="entry name" value="Methionine_synth_MetW"/>
</dbReference>
<organism evidence="2 3">
    <name type="scientific">Candidatus Anoxymicrobium japonicum</name>
    <dbReference type="NCBI Taxonomy" id="2013648"/>
    <lineage>
        <taxon>Bacteria</taxon>
        <taxon>Bacillati</taxon>
        <taxon>Actinomycetota</taxon>
        <taxon>Candidatus Geothermincolia</taxon>
        <taxon>Candidatus Geothermincolales</taxon>
        <taxon>Candidatus Anoxymicrobiaceae</taxon>
        <taxon>Candidatus Anoxymicrobium</taxon>
    </lineage>
</organism>
<evidence type="ECO:0008006" key="4">
    <source>
        <dbReference type="Google" id="ProtNLM"/>
    </source>
</evidence>
<proteinExistence type="predicted"/>
<gene>
    <name evidence="2" type="ORF">CVT63_00105</name>
</gene>
<dbReference type="EMBL" id="PHEX01000001">
    <property type="protein sequence ID" value="PKQ28955.1"/>
    <property type="molecule type" value="Genomic_DNA"/>
</dbReference>
<sequence length="462" mass="51655">MWGCSTYRRASLSSQTPLIARRGARQWRLLMSPVEIDIEDLLTDVANALNERETGRRQSYRSEVREVEDVIYLMPGAWQSITNSLTALDQSLAPISSAFTATDTSPHERGGIAHGVKGIVKRAIQKSVYWYVNPVVAQLHSMHSSTVRAMHEVADQVKSMNDRLEILEKDNLTTRVRALEGERFDERIGRLERAWRQKDADIREEFEPAAGPAPTLIESDRGAGKGRAPECVDPLFHFDYYWFESIHRGDRALIKRRQQPYIGYFEGCSNVLDIGCGRGEFLELMTEKGIGGYGIDIEGDSVQSCADLGLDARKAEAREHLAALGENSLDGVFISQVAEHMTPGELIEMVGLACSRIEPGGFIVVETPNPQCLLIFASFFYADLSHVQPIHPETMRFLLLSAGFKDVEIKFVNPVPRNQRLGKVVIQDIAPGEIWVDELNANMDKLNSVLFGDMDYAAIAKK</sequence>
<reference evidence="2 3" key="1">
    <citation type="journal article" date="2017" name="ISME J.">
        <title>Potential for microbial H2 and metal transformations associated with novel bacteria and archaea in deep terrestrial subsurface sediments.</title>
        <authorList>
            <person name="Hernsdorf A.W."/>
            <person name="Amano Y."/>
            <person name="Miyakawa K."/>
            <person name="Ise K."/>
            <person name="Suzuki Y."/>
            <person name="Anantharaman K."/>
            <person name="Probst A."/>
            <person name="Burstein D."/>
            <person name="Thomas B.C."/>
            <person name="Banfield J.F."/>
        </authorList>
    </citation>
    <scope>NUCLEOTIDE SEQUENCE [LARGE SCALE GENOMIC DNA]</scope>
    <source>
        <strain evidence="2">HGW-Actinobacteria-3</strain>
    </source>
</reference>
<dbReference type="Gene3D" id="3.40.50.150">
    <property type="entry name" value="Vaccinia Virus protein VP39"/>
    <property type="match status" value="1"/>
</dbReference>
<evidence type="ECO:0000313" key="3">
    <source>
        <dbReference type="Proteomes" id="UP000233654"/>
    </source>
</evidence>
<dbReference type="AlphaFoldDB" id="A0A2N3G8B6"/>
<comment type="caution">
    <text evidence="2">The sequence shown here is derived from an EMBL/GenBank/DDBJ whole genome shotgun (WGS) entry which is preliminary data.</text>
</comment>
<protein>
    <recommendedName>
        <fullName evidence="4">Methyltransferase domain-containing protein</fullName>
    </recommendedName>
</protein>
<evidence type="ECO:0000256" key="1">
    <source>
        <dbReference type="SAM" id="MobiDB-lite"/>
    </source>
</evidence>
<feature type="region of interest" description="Disordered" evidence="1">
    <location>
        <begin position="207"/>
        <end position="226"/>
    </location>
</feature>
<dbReference type="Proteomes" id="UP000233654">
    <property type="component" value="Unassembled WGS sequence"/>
</dbReference>